<accession>A0AAV4DUI7</accession>
<protein>
    <submittedName>
        <fullName evidence="2">Uncharacterized protein</fullName>
    </submittedName>
</protein>
<evidence type="ECO:0000256" key="1">
    <source>
        <dbReference type="SAM" id="MobiDB-lite"/>
    </source>
</evidence>
<dbReference type="Proteomes" id="UP000735302">
    <property type="component" value="Unassembled WGS sequence"/>
</dbReference>
<proteinExistence type="predicted"/>
<evidence type="ECO:0000313" key="3">
    <source>
        <dbReference type="Proteomes" id="UP000735302"/>
    </source>
</evidence>
<feature type="region of interest" description="Disordered" evidence="1">
    <location>
        <begin position="46"/>
        <end position="67"/>
    </location>
</feature>
<comment type="caution">
    <text evidence="2">The sequence shown here is derived from an EMBL/GenBank/DDBJ whole genome shotgun (WGS) entry which is preliminary data.</text>
</comment>
<dbReference type="EMBL" id="BLXT01008368">
    <property type="protein sequence ID" value="GFO47972.1"/>
    <property type="molecule type" value="Genomic_DNA"/>
</dbReference>
<dbReference type="AlphaFoldDB" id="A0AAV4DUI7"/>
<reference evidence="2 3" key="1">
    <citation type="journal article" date="2021" name="Elife">
        <title>Chloroplast acquisition without the gene transfer in kleptoplastic sea slugs, Plakobranchus ocellatus.</title>
        <authorList>
            <person name="Maeda T."/>
            <person name="Takahashi S."/>
            <person name="Yoshida T."/>
            <person name="Shimamura S."/>
            <person name="Takaki Y."/>
            <person name="Nagai Y."/>
            <person name="Toyoda A."/>
            <person name="Suzuki Y."/>
            <person name="Arimoto A."/>
            <person name="Ishii H."/>
            <person name="Satoh N."/>
            <person name="Nishiyama T."/>
            <person name="Hasebe M."/>
            <person name="Maruyama T."/>
            <person name="Minagawa J."/>
            <person name="Obokata J."/>
            <person name="Shigenobu S."/>
        </authorList>
    </citation>
    <scope>NUCLEOTIDE SEQUENCE [LARGE SCALE GENOMIC DNA]</scope>
</reference>
<keyword evidence="3" id="KW-1185">Reference proteome</keyword>
<evidence type="ECO:0000313" key="2">
    <source>
        <dbReference type="EMBL" id="GFO47972.1"/>
    </source>
</evidence>
<sequence length="136" mass="15054">MESRAHVTSLGQADGALGLGDGADTLGACTVLVPGFVKLCRAAAAKPSSRQGRCAADSNWNPRQKDPRELRAVSLPLCHQLPQSVDAKKKKTIEQEEKKKKKKKKKLMMTIKMKGMQCLKRSDLKAWIIDFNEYLS</sequence>
<feature type="region of interest" description="Disordered" evidence="1">
    <location>
        <begin position="86"/>
        <end position="106"/>
    </location>
</feature>
<gene>
    <name evidence="2" type="ORF">PoB_007447700</name>
</gene>
<organism evidence="2 3">
    <name type="scientific">Plakobranchus ocellatus</name>
    <dbReference type="NCBI Taxonomy" id="259542"/>
    <lineage>
        <taxon>Eukaryota</taxon>
        <taxon>Metazoa</taxon>
        <taxon>Spiralia</taxon>
        <taxon>Lophotrochozoa</taxon>
        <taxon>Mollusca</taxon>
        <taxon>Gastropoda</taxon>
        <taxon>Heterobranchia</taxon>
        <taxon>Euthyneura</taxon>
        <taxon>Panpulmonata</taxon>
        <taxon>Sacoglossa</taxon>
        <taxon>Placobranchoidea</taxon>
        <taxon>Plakobranchidae</taxon>
        <taxon>Plakobranchus</taxon>
    </lineage>
</organism>
<name>A0AAV4DUI7_9GAST</name>